<dbReference type="InterPro" id="IPR039420">
    <property type="entry name" value="WalR-like"/>
</dbReference>
<dbReference type="InterPro" id="IPR000792">
    <property type="entry name" value="Tscrpt_reg_LuxR_C"/>
</dbReference>
<dbReference type="CDD" id="cd17535">
    <property type="entry name" value="REC_NarL-like"/>
    <property type="match status" value="1"/>
</dbReference>
<proteinExistence type="predicted"/>
<dbReference type="PRINTS" id="PR00038">
    <property type="entry name" value="HTHLUXR"/>
</dbReference>
<accession>A0A6C2TZ81</accession>
<sequence length="222" mass="24411">MTQKIKLMLVEDNPEYRHVIQFAFQDDSVLELINQFGTAELALRSLQNMNTRNVPDVILLDLNLPGLSGLDALTEFSRLIPATKTIVLTQSHSETDILTAIQRGAAGYLLKSATVQEIKSGIQLVMEGGASLDPKMAKYVLRSIRKGEALPKESTTLSEREMEILTLISQGFARKQISQHLSISAKTADNHIAHIFEKLNVPNAPAAVHRAHALGFFPSGNN</sequence>
<dbReference type="InterPro" id="IPR058245">
    <property type="entry name" value="NreC/VraR/RcsB-like_REC"/>
</dbReference>
<evidence type="ECO:0000313" key="6">
    <source>
        <dbReference type="EMBL" id="VGO12496.1"/>
    </source>
</evidence>
<dbReference type="Pfam" id="PF00072">
    <property type="entry name" value="Response_reg"/>
    <property type="match status" value="1"/>
</dbReference>
<evidence type="ECO:0000259" key="4">
    <source>
        <dbReference type="PROSITE" id="PS50043"/>
    </source>
</evidence>
<dbReference type="Proteomes" id="UP000366872">
    <property type="component" value="Unassembled WGS sequence"/>
</dbReference>
<reference evidence="6 7" key="1">
    <citation type="submission" date="2019-04" db="EMBL/GenBank/DDBJ databases">
        <authorList>
            <person name="Van Vliet M D."/>
        </authorList>
    </citation>
    <scope>NUCLEOTIDE SEQUENCE [LARGE SCALE GENOMIC DNA]</scope>
    <source>
        <strain evidence="6 7">F1</strain>
    </source>
</reference>
<evidence type="ECO:0000259" key="5">
    <source>
        <dbReference type="PROSITE" id="PS50110"/>
    </source>
</evidence>
<dbReference type="Gene3D" id="3.40.50.2300">
    <property type="match status" value="1"/>
</dbReference>
<dbReference type="CDD" id="cd06170">
    <property type="entry name" value="LuxR_C_like"/>
    <property type="match status" value="1"/>
</dbReference>
<dbReference type="EMBL" id="CAAHFG010000001">
    <property type="protein sequence ID" value="VGO12496.1"/>
    <property type="molecule type" value="Genomic_DNA"/>
</dbReference>
<dbReference type="Pfam" id="PF00196">
    <property type="entry name" value="GerE"/>
    <property type="match status" value="1"/>
</dbReference>
<dbReference type="PANTHER" id="PTHR43214">
    <property type="entry name" value="TWO-COMPONENT RESPONSE REGULATOR"/>
    <property type="match status" value="1"/>
</dbReference>
<feature type="domain" description="Response regulatory" evidence="5">
    <location>
        <begin position="6"/>
        <end position="126"/>
    </location>
</feature>
<dbReference type="PROSITE" id="PS50043">
    <property type="entry name" value="HTH_LUXR_2"/>
    <property type="match status" value="1"/>
</dbReference>
<protein>
    <submittedName>
        <fullName evidence="6">Oxygen regulatory protein NreC</fullName>
    </submittedName>
</protein>
<dbReference type="GO" id="GO:0000160">
    <property type="term" value="P:phosphorelay signal transduction system"/>
    <property type="evidence" value="ECO:0007669"/>
    <property type="project" value="InterPro"/>
</dbReference>
<evidence type="ECO:0000313" key="7">
    <source>
        <dbReference type="Proteomes" id="UP000366872"/>
    </source>
</evidence>
<dbReference type="InterPro" id="IPR011006">
    <property type="entry name" value="CheY-like_superfamily"/>
</dbReference>
<dbReference type="InterPro" id="IPR016032">
    <property type="entry name" value="Sig_transdc_resp-reg_C-effctor"/>
</dbReference>
<dbReference type="PROSITE" id="PS50110">
    <property type="entry name" value="RESPONSE_REGULATORY"/>
    <property type="match status" value="1"/>
</dbReference>
<dbReference type="SUPFAM" id="SSF46894">
    <property type="entry name" value="C-terminal effector domain of the bipartite response regulators"/>
    <property type="match status" value="1"/>
</dbReference>
<organism evidence="6 7">
    <name type="scientific">Pontiella desulfatans</name>
    <dbReference type="NCBI Taxonomy" id="2750659"/>
    <lineage>
        <taxon>Bacteria</taxon>
        <taxon>Pseudomonadati</taxon>
        <taxon>Kiritimatiellota</taxon>
        <taxon>Kiritimatiellia</taxon>
        <taxon>Kiritimatiellales</taxon>
        <taxon>Pontiellaceae</taxon>
        <taxon>Pontiella</taxon>
    </lineage>
</organism>
<evidence type="ECO:0000256" key="1">
    <source>
        <dbReference type="ARBA" id="ARBA00022553"/>
    </source>
</evidence>
<keyword evidence="1 3" id="KW-0597">Phosphoprotein</keyword>
<dbReference type="AlphaFoldDB" id="A0A6C2TZ81"/>
<dbReference type="RefSeq" id="WP_136078154.1">
    <property type="nucleotide sequence ID" value="NZ_CAAHFG010000001.1"/>
</dbReference>
<evidence type="ECO:0000256" key="2">
    <source>
        <dbReference type="ARBA" id="ARBA00023125"/>
    </source>
</evidence>
<dbReference type="InterPro" id="IPR001789">
    <property type="entry name" value="Sig_transdc_resp-reg_receiver"/>
</dbReference>
<name>A0A6C2TZ81_PONDE</name>
<keyword evidence="2" id="KW-0238">DNA-binding</keyword>
<gene>
    <name evidence="6" type="primary">nreC_2</name>
    <name evidence="6" type="ORF">PDESU_01049</name>
</gene>
<dbReference type="GO" id="GO:0003677">
    <property type="term" value="F:DNA binding"/>
    <property type="evidence" value="ECO:0007669"/>
    <property type="project" value="UniProtKB-KW"/>
</dbReference>
<feature type="modified residue" description="4-aspartylphosphate" evidence="3">
    <location>
        <position position="61"/>
    </location>
</feature>
<evidence type="ECO:0000256" key="3">
    <source>
        <dbReference type="PROSITE-ProRule" id="PRU00169"/>
    </source>
</evidence>
<dbReference type="SMART" id="SM00448">
    <property type="entry name" value="REC"/>
    <property type="match status" value="1"/>
</dbReference>
<dbReference type="SUPFAM" id="SSF52172">
    <property type="entry name" value="CheY-like"/>
    <property type="match status" value="1"/>
</dbReference>
<feature type="domain" description="HTH luxR-type" evidence="4">
    <location>
        <begin position="150"/>
        <end position="215"/>
    </location>
</feature>
<dbReference type="GO" id="GO:0006355">
    <property type="term" value="P:regulation of DNA-templated transcription"/>
    <property type="evidence" value="ECO:0007669"/>
    <property type="project" value="InterPro"/>
</dbReference>
<dbReference type="SMART" id="SM00421">
    <property type="entry name" value="HTH_LUXR"/>
    <property type="match status" value="1"/>
</dbReference>
<keyword evidence="7" id="KW-1185">Reference proteome</keyword>